<protein>
    <submittedName>
        <fullName evidence="1">Uncharacterized protein</fullName>
    </submittedName>
</protein>
<reference evidence="1" key="1">
    <citation type="submission" date="2021-02" db="EMBL/GenBank/DDBJ databases">
        <authorList>
            <person name="Nowell W R."/>
        </authorList>
    </citation>
    <scope>NUCLEOTIDE SEQUENCE</scope>
</reference>
<dbReference type="EMBL" id="CAJOBH010041897">
    <property type="protein sequence ID" value="CAF4333283.1"/>
    <property type="molecule type" value="Genomic_DNA"/>
</dbReference>
<dbReference type="Proteomes" id="UP000681967">
    <property type="component" value="Unassembled WGS sequence"/>
</dbReference>
<evidence type="ECO:0000313" key="1">
    <source>
        <dbReference type="EMBL" id="CAF4333283.1"/>
    </source>
</evidence>
<organism evidence="1 2">
    <name type="scientific">Rotaria magnacalcarata</name>
    <dbReference type="NCBI Taxonomy" id="392030"/>
    <lineage>
        <taxon>Eukaryota</taxon>
        <taxon>Metazoa</taxon>
        <taxon>Spiralia</taxon>
        <taxon>Gnathifera</taxon>
        <taxon>Rotifera</taxon>
        <taxon>Eurotatoria</taxon>
        <taxon>Bdelloidea</taxon>
        <taxon>Philodinida</taxon>
        <taxon>Philodinidae</taxon>
        <taxon>Rotaria</taxon>
    </lineage>
</organism>
<proteinExistence type="predicted"/>
<comment type="caution">
    <text evidence="1">The sequence shown here is derived from an EMBL/GenBank/DDBJ whole genome shotgun (WGS) entry which is preliminary data.</text>
</comment>
<name>A0A8S2UAW7_9BILA</name>
<sequence>MQAVAVQLRDWRESRFDSGAMAFYWLQMYFVQ</sequence>
<gene>
    <name evidence="1" type="ORF">BYL167_LOCUS28786</name>
</gene>
<accession>A0A8S2UAW7</accession>
<dbReference type="AlphaFoldDB" id="A0A8S2UAW7"/>
<evidence type="ECO:0000313" key="2">
    <source>
        <dbReference type="Proteomes" id="UP000681967"/>
    </source>
</evidence>
<feature type="non-terminal residue" evidence="1">
    <location>
        <position position="1"/>
    </location>
</feature>